<dbReference type="InterPro" id="IPR050176">
    <property type="entry name" value="LTTR"/>
</dbReference>
<dbReference type="PROSITE" id="PS50931">
    <property type="entry name" value="HTH_LYSR"/>
    <property type="match status" value="1"/>
</dbReference>
<evidence type="ECO:0000256" key="4">
    <source>
        <dbReference type="ARBA" id="ARBA00023163"/>
    </source>
</evidence>
<evidence type="ECO:0000256" key="1">
    <source>
        <dbReference type="ARBA" id="ARBA00009437"/>
    </source>
</evidence>
<name>A0A1M4XWT7_9BURK</name>
<dbReference type="GO" id="GO:0003700">
    <property type="term" value="F:DNA-binding transcription factor activity"/>
    <property type="evidence" value="ECO:0007669"/>
    <property type="project" value="InterPro"/>
</dbReference>
<dbReference type="PANTHER" id="PTHR30579:SF3">
    <property type="entry name" value="TRANSCRIPTIONAL REGULATORY PROTEIN"/>
    <property type="match status" value="1"/>
</dbReference>
<dbReference type="PANTHER" id="PTHR30579">
    <property type="entry name" value="TRANSCRIPTIONAL REGULATOR"/>
    <property type="match status" value="1"/>
</dbReference>
<comment type="similarity">
    <text evidence="1">Belongs to the LysR transcriptional regulatory family.</text>
</comment>
<dbReference type="InterPro" id="IPR036390">
    <property type="entry name" value="WH_DNA-bd_sf"/>
</dbReference>
<evidence type="ECO:0000313" key="6">
    <source>
        <dbReference type="EMBL" id="SHE97763.1"/>
    </source>
</evidence>
<dbReference type="Pfam" id="PF03466">
    <property type="entry name" value="LysR_substrate"/>
    <property type="match status" value="1"/>
</dbReference>
<gene>
    <name evidence="6" type="ORF">SAMN02745117_01141</name>
</gene>
<dbReference type="InterPro" id="IPR000847">
    <property type="entry name" value="LysR_HTH_N"/>
</dbReference>
<dbReference type="STRING" id="1122156.SAMN02745117_01141"/>
<dbReference type="InterPro" id="IPR036388">
    <property type="entry name" value="WH-like_DNA-bd_sf"/>
</dbReference>
<keyword evidence="3" id="KW-0238">DNA-binding</keyword>
<proteinExistence type="inferred from homology"/>
<dbReference type="RefSeq" id="WP_073355645.1">
    <property type="nucleotide sequence ID" value="NZ_FQUZ01000010.1"/>
</dbReference>
<dbReference type="OrthoDB" id="570111at2"/>
<dbReference type="EMBL" id="FQUZ01000010">
    <property type="protein sequence ID" value="SHE97763.1"/>
    <property type="molecule type" value="Genomic_DNA"/>
</dbReference>
<keyword evidence="7" id="KW-1185">Reference proteome</keyword>
<dbReference type="Gene3D" id="3.40.190.290">
    <property type="match status" value="1"/>
</dbReference>
<dbReference type="SUPFAM" id="SSF53850">
    <property type="entry name" value="Periplasmic binding protein-like II"/>
    <property type="match status" value="1"/>
</dbReference>
<dbReference type="SUPFAM" id="SSF46785">
    <property type="entry name" value="Winged helix' DNA-binding domain"/>
    <property type="match status" value="1"/>
</dbReference>
<evidence type="ECO:0000259" key="5">
    <source>
        <dbReference type="PROSITE" id="PS50931"/>
    </source>
</evidence>
<dbReference type="Pfam" id="PF00126">
    <property type="entry name" value="HTH_1"/>
    <property type="match status" value="1"/>
</dbReference>
<evidence type="ECO:0000256" key="3">
    <source>
        <dbReference type="ARBA" id="ARBA00023125"/>
    </source>
</evidence>
<keyword evidence="2" id="KW-0805">Transcription regulation</keyword>
<evidence type="ECO:0000313" key="7">
    <source>
        <dbReference type="Proteomes" id="UP000184327"/>
    </source>
</evidence>
<sequence length="307" mass="34223">MDWDHLRFFLVLARAGTLVNAARQLQVDHTTVSRRIQALEKQMGAALFSRDRHGQQLTEAGRLLWTQAQAMEVAFSAIEHQSLAGHSGIAGLVRVGAPEGLGVHVLAAPLAQLAQQHPGLTVDLLALSRLVHLSRREADIVISLERPSRGSVVVTKLCDYGLRLYGATAYLSRHPPIRCKSDLARHGFVSYVDDMLFTRQLLFLESFYRPERFALRSTSIQAQVQAVRAGHGLGILPAFLADGLPELQVLLPDEAFFQRTFWMSIPSEIRHLDRMKLVWDFLRQTVQAHCASVPEQAKVQALAEKSL</sequence>
<dbReference type="Gene3D" id="1.10.10.10">
    <property type="entry name" value="Winged helix-like DNA-binding domain superfamily/Winged helix DNA-binding domain"/>
    <property type="match status" value="1"/>
</dbReference>
<dbReference type="GO" id="GO:0003677">
    <property type="term" value="F:DNA binding"/>
    <property type="evidence" value="ECO:0007669"/>
    <property type="project" value="UniProtKB-KW"/>
</dbReference>
<accession>A0A1M4XWT7</accession>
<dbReference type="AlphaFoldDB" id="A0A1M4XWT7"/>
<feature type="domain" description="HTH lysR-type" evidence="5">
    <location>
        <begin position="1"/>
        <end position="58"/>
    </location>
</feature>
<reference evidence="6 7" key="1">
    <citation type="submission" date="2016-11" db="EMBL/GenBank/DDBJ databases">
        <authorList>
            <person name="Jaros S."/>
            <person name="Januszkiewicz K."/>
            <person name="Wedrychowicz H."/>
        </authorList>
    </citation>
    <scope>NUCLEOTIDE SEQUENCE [LARGE SCALE GENOMIC DNA]</scope>
    <source>
        <strain evidence="6 7">DSM 16112</strain>
    </source>
</reference>
<protein>
    <submittedName>
        <fullName evidence="6">Transcriptional regulator, LysR family</fullName>
    </submittedName>
</protein>
<dbReference type="Proteomes" id="UP000184327">
    <property type="component" value="Unassembled WGS sequence"/>
</dbReference>
<evidence type="ECO:0000256" key="2">
    <source>
        <dbReference type="ARBA" id="ARBA00023015"/>
    </source>
</evidence>
<keyword evidence="4" id="KW-0804">Transcription</keyword>
<organism evidence="6 7">
    <name type="scientific">Lampropedia hyalina DSM 16112</name>
    <dbReference type="NCBI Taxonomy" id="1122156"/>
    <lineage>
        <taxon>Bacteria</taxon>
        <taxon>Pseudomonadati</taxon>
        <taxon>Pseudomonadota</taxon>
        <taxon>Betaproteobacteria</taxon>
        <taxon>Burkholderiales</taxon>
        <taxon>Comamonadaceae</taxon>
        <taxon>Lampropedia</taxon>
    </lineage>
</organism>
<dbReference type="InterPro" id="IPR005119">
    <property type="entry name" value="LysR_subst-bd"/>
</dbReference>